<dbReference type="PANTHER" id="PTHR21245">
    <property type="entry name" value="HETEROGENEOUS NUCLEAR RIBONUCLEOPROTEIN"/>
    <property type="match status" value="1"/>
</dbReference>
<reference evidence="6" key="1">
    <citation type="journal article" date="2017" name="Nat. Commun.">
        <title>The asparagus genome sheds light on the origin and evolution of a young Y chromosome.</title>
        <authorList>
            <person name="Harkess A."/>
            <person name="Zhou J."/>
            <person name="Xu C."/>
            <person name="Bowers J.E."/>
            <person name="Van der Hulst R."/>
            <person name="Ayyampalayam S."/>
            <person name="Mercati F."/>
            <person name="Riccardi P."/>
            <person name="McKain M.R."/>
            <person name="Kakrana A."/>
            <person name="Tang H."/>
            <person name="Ray J."/>
            <person name="Groenendijk J."/>
            <person name="Arikit S."/>
            <person name="Mathioni S.M."/>
            <person name="Nakano M."/>
            <person name="Shan H."/>
            <person name="Telgmann-Rauber A."/>
            <person name="Kanno A."/>
            <person name="Yue Z."/>
            <person name="Chen H."/>
            <person name="Li W."/>
            <person name="Chen Y."/>
            <person name="Xu X."/>
            <person name="Zhang Y."/>
            <person name="Luo S."/>
            <person name="Chen H."/>
            <person name="Gao J."/>
            <person name="Mao Z."/>
            <person name="Pires J.C."/>
            <person name="Luo M."/>
            <person name="Kudrna D."/>
            <person name="Wing R.A."/>
            <person name="Meyers B.C."/>
            <person name="Yi K."/>
            <person name="Kong H."/>
            <person name="Lavrijsen P."/>
            <person name="Sunseri F."/>
            <person name="Falavigna A."/>
            <person name="Ye Y."/>
            <person name="Leebens-Mack J.H."/>
            <person name="Chen G."/>
        </authorList>
    </citation>
    <scope>NUCLEOTIDE SEQUENCE [LARGE SCALE GENOMIC DNA]</scope>
    <source>
        <strain evidence="6">cv. DH0086</strain>
    </source>
</reference>
<dbReference type="EMBL" id="CM007381">
    <property type="protein sequence ID" value="ONK80930.1"/>
    <property type="molecule type" value="Genomic_DNA"/>
</dbReference>
<dbReference type="CDD" id="cd00590">
    <property type="entry name" value="RRM_SF"/>
    <property type="match status" value="1"/>
</dbReference>
<accession>A0A5P1FVS8</accession>
<dbReference type="SMART" id="SM00360">
    <property type="entry name" value="RRM"/>
    <property type="match status" value="3"/>
</dbReference>
<gene>
    <name evidence="5" type="ORF">A4U43_C01F23360</name>
</gene>
<feature type="domain" description="RRM" evidence="4">
    <location>
        <begin position="199"/>
        <end position="276"/>
    </location>
</feature>
<evidence type="ECO:0000256" key="3">
    <source>
        <dbReference type="SAM" id="MobiDB-lite"/>
    </source>
</evidence>
<evidence type="ECO:0000256" key="1">
    <source>
        <dbReference type="ARBA" id="ARBA00022884"/>
    </source>
</evidence>
<dbReference type="Proteomes" id="UP000243459">
    <property type="component" value="Chromosome 1"/>
</dbReference>
<protein>
    <recommendedName>
        <fullName evidence="4">RRM domain-containing protein</fullName>
    </recommendedName>
</protein>
<organism evidence="5 6">
    <name type="scientific">Asparagus officinalis</name>
    <name type="common">Garden asparagus</name>
    <dbReference type="NCBI Taxonomy" id="4686"/>
    <lineage>
        <taxon>Eukaryota</taxon>
        <taxon>Viridiplantae</taxon>
        <taxon>Streptophyta</taxon>
        <taxon>Embryophyta</taxon>
        <taxon>Tracheophyta</taxon>
        <taxon>Spermatophyta</taxon>
        <taxon>Magnoliopsida</taxon>
        <taxon>Liliopsida</taxon>
        <taxon>Asparagales</taxon>
        <taxon>Asparagaceae</taxon>
        <taxon>Asparagoideae</taxon>
        <taxon>Asparagus</taxon>
    </lineage>
</organism>
<dbReference type="PROSITE" id="PS50102">
    <property type="entry name" value="RRM"/>
    <property type="match status" value="3"/>
</dbReference>
<dbReference type="Gene3D" id="3.30.70.330">
    <property type="match status" value="3"/>
</dbReference>
<dbReference type="InterPro" id="IPR012677">
    <property type="entry name" value="Nucleotide-bd_a/b_plait_sf"/>
</dbReference>
<dbReference type="InterPro" id="IPR003954">
    <property type="entry name" value="RRM_euk-type"/>
</dbReference>
<dbReference type="OMA" id="EYSNHAC"/>
<dbReference type="SUPFAM" id="SSF54928">
    <property type="entry name" value="RNA-binding domain, RBD"/>
    <property type="match status" value="2"/>
</dbReference>
<dbReference type="InterPro" id="IPR000504">
    <property type="entry name" value="RRM_dom"/>
</dbReference>
<name>A0A5P1FVS8_ASPOF</name>
<dbReference type="Pfam" id="PF00076">
    <property type="entry name" value="RRM_1"/>
    <property type="match status" value="3"/>
</dbReference>
<dbReference type="GO" id="GO:0003723">
    <property type="term" value="F:RNA binding"/>
    <property type="evidence" value="ECO:0007669"/>
    <property type="project" value="UniProtKB-UniRule"/>
</dbReference>
<feature type="compositionally biased region" description="Low complexity" evidence="3">
    <location>
        <begin position="357"/>
        <end position="370"/>
    </location>
</feature>
<feature type="domain" description="RRM" evidence="4">
    <location>
        <begin position="105"/>
        <end position="187"/>
    </location>
</feature>
<evidence type="ECO:0000313" key="6">
    <source>
        <dbReference type="Proteomes" id="UP000243459"/>
    </source>
</evidence>
<feature type="domain" description="RRM" evidence="4">
    <location>
        <begin position="25"/>
        <end position="103"/>
    </location>
</feature>
<keyword evidence="6" id="KW-1185">Reference proteome</keyword>
<proteinExistence type="predicted"/>
<dbReference type="InterPro" id="IPR035979">
    <property type="entry name" value="RBD_domain_sf"/>
</dbReference>
<dbReference type="AlphaFoldDB" id="A0A5P1FVS8"/>
<feature type="region of interest" description="Disordered" evidence="3">
    <location>
        <begin position="342"/>
        <end position="379"/>
    </location>
</feature>
<evidence type="ECO:0000313" key="5">
    <source>
        <dbReference type="EMBL" id="ONK80930.1"/>
    </source>
</evidence>
<sequence>MKVDEKDEDESVKHAELLALPPHGSEIYVGGIPSDASEEDLKNFCKSVGEVVEVRLIKDKGSSENKGYAFVTYLTKELAEKATEDLNNTEFKGKKIKCSTAQKKHRLFIGNVPKNWTEKDMKTTVSNVGPGVTAVQLMKDPQNSSCNRGFAFIEYYNGACAEYSRKKMSSSDFKLDDRTPTVSWADPRSGNSASSFQVKSVYVKHLPKNVTQDQLRRLFEHHGRITKVVLPPAKAGQENRIGFVHFEERSSVMKALKNTERYEIDGQVLDCSLAKPPASERQSANTGSNALKGPLLPNYPLGYGLIGGTYSTLPAAYRQPMVYGNPGVAMVPMILPDGRLGYVMQQPRPSDHRSVSRRGSSNGGRQNNDGSRGRRYQPY</sequence>
<dbReference type="FunFam" id="3.30.70.330:FF:000259">
    <property type="entry name" value="RNA-binding (RRM/RBD/RNP motifs) family protein"/>
    <property type="match status" value="1"/>
</dbReference>
<evidence type="ECO:0000256" key="2">
    <source>
        <dbReference type="PROSITE-ProRule" id="PRU00176"/>
    </source>
</evidence>
<keyword evidence="1 2" id="KW-0694">RNA-binding</keyword>
<dbReference type="Gramene" id="ONK80930">
    <property type="protein sequence ID" value="ONK80930"/>
    <property type="gene ID" value="A4U43_C01F23360"/>
</dbReference>
<dbReference type="SMART" id="SM00361">
    <property type="entry name" value="RRM_1"/>
    <property type="match status" value="1"/>
</dbReference>
<evidence type="ECO:0000259" key="4">
    <source>
        <dbReference type="PROSITE" id="PS50102"/>
    </source>
</evidence>